<evidence type="ECO:0000256" key="2">
    <source>
        <dbReference type="ARBA" id="ARBA00023054"/>
    </source>
</evidence>
<dbReference type="PANTHER" id="PTHR45721">
    <property type="entry name" value="LAMIN DM0-RELATED"/>
    <property type="match status" value="1"/>
</dbReference>
<dbReference type="GO" id="GO:0090435">
    <property type="term" value="P:protein localization to nuclear envelope"/>
    <property type="evidence" value="ECO:0007669"/>
    <property type="project" value="TreeGrafter"/>
</dbReference>
<dbReference type="SMART" id="SM01391">
    <property type="entry name" value="Filament"/>
    <property type="match status" value="1"/>
</dbReference>
<keyword evidence="1 5" id="KW-0403">Intermediate filament</keyword>
<dbReference type="FunFam" id="1.20.5.170:FF:000058">
    <property type="entry name" value="Intermediate filament protein B"/>
    <property type="match status" value="1"/>
</dbReference>
<evidence type="ECO:0000256" key="1">
    <source>
        <dbReference type="ARBA" id="ARBA00022754"/>
    </source>
</evidence>
<feature type="region of interest" description="Disordered" evidence="7">
    <location>
        <begin position="477"/>
        <end position="525"/>
    </location>
</feature>
<dbReference type="GO" id="GO:0005200">
    <property type="term" value="F:structural constituent of cytoskeleton"/>
    <property type="evidence" value="ECO:0007669"/>
    <property type="project" value="TreeGrafter"/>
</dbReference>
<dbReference type="SUPFAM" id="SSF74853">
    <property type="entry name" value="Lamin A/C globular tail domain"/>
    <property type="match status" value="1"/>
</dbReference>
<evidence type="ECO:0000259" key="9">
    <source>
        <dbReference type="PROSITE" id="PS51842"/>
    </source>
</evidence>
<reference evidence="10" key="1">
    <citation type="journal article" date="2020" name="bioRxiv">
        <title>Chromosome-level reference genome of the European wasp spider Argiope bruennichi: a resource for studies on range expansion and evolutionary adaptation.</title>
        <authorList>
            <person name="Sheffer M.M."/>
            <person name="Hoppe A."/>
            <person name="Krehenwinkel H."/>
            <person name="Uhl G."/>
            <person name="Kuss A.W."/>
            <person name="Jensen L."/>
            <person name="Jensen C."/>
            <person name="Gillespie R.G."/>
            <person name="Hoff K.J."/>
            <person name="Prost S."/>
        </authorList>
    </citation>
    <scope>NUCLEOTIDE SEQUENCE</scope>
</reference>
<keyword evidence="2 6" id="KW-0175">Coiled coil</keyword>
<keyword evidence="3" id="KW-0539">Nucleus</keyword>
<reference evidence="10" key="2">
    <citation type="submission" date="2020-06" db="EMBL/GenBank/DDBJ databases">
        <authorList>
            <person name="Sheffer M."/>
        </authorList>
    </citation>
    <scope>NUCLEOTIDE SEQUENCE</scope>
</reference>
<sequence>MSSKTRKSTASSSQRESERSSAEKISPTKKSTPLSPARLTRLEEKKQLQNLNDRLAVYIDRVRYLEGENNRLSSQVTTVEEKYEREVRSTKEFYESEINNLRSSLDNIAAEKAQLVLELQHAHADKVECQKKVRYLEGENNRLSSQVTTVEEKYEREVRSTKEFYESEINNLRSSLDNIAAEKAQLVLELQHAHADKVECQKKLSKKEKELASEEKKSLNLESRNQELQNEVNRLKIENQRLEEKIKDISMENRSLSDLLDMAKKESDDKTLKITDLQNRLQTLKEELTFKETIHEKELSDSRIFKTVEISTIDSSIREDYDQKLADSLRELRDQYESQMKINSEEIVSMYERKLFDLQKELEQKLKSTQGKEEETRTIKTKVEYLSSKVSELETQNGSLKNRIKDLEALLEQEREWNHLAMQSKEEELRNLREESQKQLVEYQDLLGIKVALDMEIAAYRKLLEGEEARLNISREESAGGETVGRSTPVRRTPLRSTKRKRAYFESGEKSVSDSQVSASSKSDVEIHDHDSEGKFIKLYNKGNTEIPLGGWQLIRRAGEQETIYKFHRTTVIKSNSYITVWSSDAGVAHNPPTDFVMKGQRWLCADNMSSVLLNNNGEEMAVRETSKKFHKSLEQRVLDTTSYPSEYAPEDIYHQQGDFKERCCIM</sequence>
<evidence type="ECO:0000313" key="11">
    <source>
        <dbReference type="Proteomes" id="UP000807504"/>
    </source>
</evidence>
<evidence type="ECO:0000256" key="3">
    <source>
        <dbReference type="ARBA" id="ARBA00023242"/>
    </source>
</evidence>
<feature type="compositionally biased region" description="Low complexity" evidence="7">
    <location>
        <begin position="513"/>
        <end position="522"/>
    </location>
</feature>
<dbReference type="Pfam" id="PF00038">
    <property type="entry name" value="Filament"/>
    <property type="match status" value="2"/>
</dbReference>
<dbReference type="InterPro" id="IPR001322">
    <property type="entry name" value="Lamin_tail_dom"/>
</dbReference>
<feature type="domain" description="IF rod" evidence="9">
    <location>
        <begin position="44"/>
        <end position="471"/>
    </location>
</feature>
<dbReference type="InterPro" id="IPR036415">
    <property type="entry name" value="Lamin_tail_dom_sf"/>
</dbReference>
<dbReference type="InterPro" id="IPR018039">
    <property type="entry name" value="IF_conserved"/>
</dbReference>
<dbReference type="PROSITE" id="PS51841">
    <property type="entry name" value="LTD"/>
    <property type="match status" value="1"/>
</dbReference>
<dbReference type="GO" id="GO:0007097">
    <property type="term" value="P:nuclear migration"/>
    <property type="evidence" value="ECO:0007669"/>
    <property type="project" value="TreeGrafter"/>
</dbReference>
<gene>
    <name evidence="10" type="ORF">HNY73_019882</name>
</gene>
<keyword evidence="11" id="KW-1185">Reference proteome</keyword>
<comment type="similarity">
    <text evidence="5">Belongs to the intermediate filament family.</text>
</comment>
<comment type="subcellular location">
    <subcellularLocation>
        <location evidence="4">Nucleus lamina</location>
    </subcellularLocation>
</comment>
<dbReference type="Gene3D" id="2.60.40.1260">
    <property type="entry name" value="Lamin Tail domain"/>
    <property type="match status" value="1"/>
</dbReference>
<proteinExistence type="inferred from homology"/>
<feature type="coiled-coil region" evidence="6">
    <location>
        <begin position="390"/>
        <end position="477"/>
    </location>
</feature>
<dbReference type="PROSITE" id="PS51842">
    <property type="entry name" value="IF_ROD_2"/>
    <property type="match status" value="1"/>
</dbReference>
<dbReference type="GO" id="GO:0007112">
    <property type="term" value="P:male meiosis cytokinesis"/>
    <property type="evidence" value="ECO:0007669"/>
    <property type="project" value="UniProtKB-ARBA"/>
</dbReference>
<dbReference type="PANTHER" id="PTHR45721:SF11">
    <property type="entry name" value="LAMIN DM0-RELATED"/>
    <property type="match status" value="1"/>
</dbReference>
<comment type="caution">
    <text evidence="10">The sequence shown here is derived from an EMBL/GenBank/DDBJ whole genome shotgun (WGS) entry which is preliminary data.</text>
</comment>
<dbReference type="Gene3D" id="1.20.5.170">
    <property type="match status" value="1"/>
</dbReference>
<evidence type="ECO:0000256" key="5">
    <source>
        <dbReference type="RuleBase" id="RU000685"/>
    </source>
</evidence>
<feature type="compositionally biased region" description="Basic residues" evidence="7">
    <location>
        <begin position="493"/>
        <end position="502"/>
    </location>
</feature>
<organism evidence="10 11">
    <name type="scientific">Argiope bruennichi</name>
    <name type="common">Wasp spider</name>
    <name type="synonym">Aranea bruennichi</name>
    <dbReference type="NCBI Taxonomy" id="94029"/>
    <lineage>
        <taxon>Eukaryota</taxon>
        <taxon>Metazoa</taxon>
        <taxon>Ecdysozoa</taxon>
        <taxon>Arthropoda</taxon>
        <taxon>Chelicerata</taxon>
        <taxon>Arachnida</taxon>
        <taxon>Araneae</taxon>
        <taxon>Araneomorphae</taxon>
        <taxon>Entelegynae</taxon>
        <taxon>Araneoidea</taxon>
        <taxon>Araneidae</taxon>
        <taxon>Argiope</taxon>
    </lineage>
</organism>
<dbReference type="GO" id="GO:0031507">
    <property type="term" value="P:heterochromatin formation"/>
    <property type="evidence" value="ECO:0007669"/>
    <property type="project" value="UniProtKB-ARBA"/>
</dbReference>
<dbReference type="EMBL" id="JABXBU010002230">
    <property type="protein sequence ID" value="KAF8766859.1"/>
    <property type="molecule type" value="Genomic_DNA"/>
</dbReference>
<feature type="region of interest" description="Disordered" evidence="7">
    <location>
        <begin position="1"/>
        <end position="40"/>
    </location>
</feature>
<feature type="compositionally biased region" description="Basic and acidic residues" evidence="7">
    <location>
        <begin position="503"/>
        <end position="512"/>
    </location>
</feature>
<evidence type="ECO:0000313" key="10">
    <source>
        <dbReference type="EMBL" id="KAF8766859.1"/>
    </source>
</evidence>
<dbReference type="SUPFAM" id="SSF64593">
    <property type="entry name" value="Intermediate filament protein, coiled coil region"/>
    <property type="match status" value="2"/>
</dbReference>
<dbReference type="InterPro" id="IPR039008">
    <property type="entry name" value="IF_rod_dom"/>
</dbReference>
<protein>
    <submittedName>
        <fullName evidence="10">Lamin Dm0 like protein</fullName>
    </submittedName>
</protein>
<evidence type="ECO:0000256" key="6">
    <source>
        <dbReference type="SAM" id="Coils"/>
    </source>
</evidence>
<dbReference type="Pfam" id="PF00932">
    <property type="entry name" value="LTD"/>
    <property type="match status" value="1"/>
</dbReference>
<dbReference type="AlphaFoldDB" id="A0A8T0E4U3"/>
<name>A0A8T0E4U3_ARGBR</name>
<feature type="coiled-coil region" evidence="6">
    <location>
        <begin position="162"/>
        <end position="294"/>
    </location>
</feature>
<feature type="coiled-coil region" evidence="6">
    <location>
        <begin position="41"/>
        <end position="118"/>
    </location>
</feature>
<dbReference type="Proteomes" id="UP000807504">
    <property type="component" value="Unassembled WGS sequence"/>
</dbReference>
<dbReference type="PROSITE" id="PS00226">
    <property type="entry name" value="IF_ROD_1"/>
    <property type="match status" value="1"/>
</dbReference>
<evidence type="ECO:0000259" key="8">
    <source>
        <dbReference type="PROSITE" id="PS51841"/>
    </source>
</evidence>
<evidence type="ECO:0000256" key="7">
    <source>
        <dbReference type="SAM" id="MobiDB-lite"/>
    </source>
</evidence>
<dbReference type="GO" id="GO:0051664">
    <property type="term" value="P:nuclear pore localization"/>
    <property type="evidence" value="ECO:0007669"/>
    <property type="project" value="TreeGrafter"/>
</dbReference>
<dbReference type="Gene3D" id="1.20.5.1160">
    <property type="entry name" value="Vasodilator-stimulated phosphoprotein"/>
    <property type="match status" value="2"/>
</dbReference>
<accession>A0A8T0E4U3</accession>
<feature type="domain" description="LTD" evidence="8">
    <location>
        <begin position="513"/>
        <end position="646"/>
    </location>
</feature>
<evidence type="ECO:0000256" key="4">
    <source>
        <dbReference type="ARBA" id="ARBA00024186"/>
    </source>
</evidence>
<dbReference type="GO" id="GO:0006998">
    <property type="term" value="P:nuclear envelope organization"/>
    <property type="evidence" value="ECO:0007669"/>
    <property type="project" value="TreeGrafter"/>
</dbReference>
<dbReference type="GO" id="GO:0005638">
    <property type="term" value="C:lamin filament"/>
    <property type="evidence" value="ECO:0007669"/>
    <property type="project" value="UniProtKB-ARBA"/>
</dbReference>
<dbReference type="GO" id="GO:0030833">
    <property type="term" value="P:regulation of actin filament polymerization"/>
    <property type="evidence" value="ECO:0007669"/>
    <property type="project" value="UniProtKB-ARBA"/>
</dbReference>